<name>A0A6C0F5G2_9ZZZZ</name>
<feature type="region of interest" description="Disordered" evidence="1">
    <location>
        <begin position="295"/>
        <end position="320"/>
    </location>
</feature>
<feature type="compositionally biased region" description="Polar residues" evidence="1">
    <location>
        <begin position="385"/>
        <end position="395"/>
    </location>
</feature>
<feature type="region of interest" description="Disordered" evidence="1">
    <location>
        <begin position="332"/>
        <end position="395"/>
    </location>
</feature>
<dbReference type="EMBL" id="MN738789">
    <property type="protein sequence ID" value="QHT37047.1"/>
    <property type="molecule type" value="Genomic_DNA"/>
</dbReference>
<organism evidence="2">
    <name type="scientific">viral metagenome</name>
    <dbReference type="NCBI Taxonomy" id="1070528"/>
    <lineage>
        <taxon>unclassified sequences</taxon>
        <taxon>metagenomes</taxon>
        <taxon>organismal metagenomes</taxon>
    </lineage>
</organism>
<dbReference type="AlphaFoldDB" id="A0A6C0F5G2"/>
<sequence length="395" mass="45070">MEDVEFNVDDDNVFKLDDGSNENDEITIKKKVPLKKRAAPILKNKVHFAKHNPIMQKPQIYKPPPQPMDTTFETFSNPAKKIQEPAFDDDDDDNDDGDSDESNDNEHENTYYGNQEQEEQPSPGFATIEDEKQDLLYKFHRLESRGIKFSKKFNAYSDIREMRAEYQRAKRDSEVNSSIKFARRVLMASVSGTEFLNKRYDPFGFELNGWSETVMENVNDGDYDQIFERLHDKYSGRVDMPPELELLFSLAGSAAMFHMTSTMFKSIPNLQDIAKQNPDLKNAMKNMADQLMKSQQDINTDDTPNEDTFDNKTGRREMNGPSINLSQFSNFMPPPEMQSNKPNMSLFQKVDSSPSISDDSEVSGLSIKKVSVSEGGTKRGRKPKNSATKDNTIVI</sequence>
<protein>
    <submittedName>
        <fullName evidence="2">Uncharacterized protein</fullName>
    </submittedName>
</protein>
<dbReference type="Pfam" id="PF19071">
    <property type="entry name" value="DUF5767"/>
    <property type="match status" value="1"/>
</dbReference>
<evidence type="ECO:0000256" key="1">
    <source>
        <dbReference type="SAM" id="MobiDB-lite"/>
    </source>
</evidence>
<feature type="compositionally biased region" description="Acidic residues" evidence="1">
    <location>
        <begin position="86"/>
        <end position="103"/>
    </location>
</feature>
<feature type="region of interest" description="Disordered" evidence="1">
    <location>
        <begin position="45"/>
        <end position="122"/>
    </location>
</feature>
<dbReference type="InterPro" id="IPR043910">
    <property type="entry name" value="DUF5767"/>
</dbReference>
<proteinExistence type="predicted"/>
<feature type="compositionally biased region" description="Acidic residues" evidence="1">
    <location>
        <begin position="299"/>
        <end position="308"/>
    </location>
</feature>
<feature type="compositionally biased region" description="Polar residues" evidence="1">
    <location>
        <begin position="337"/>
        <end position="346"/>
    </location>
</feature>
<evidence type="ECO:0000313" key="2">
    <source>
        <dbReference type="EMBL" id="QHT37047.1"/>
    </source>
</evidence>
<accession>A0A6C0F5G2</accession>
<reference evidence="2" key="1">
    <citation type="journal article" date="2020" name="Nature">
        <title>Giant virus diversity and host interactions through global metagenomics.</title>
        <authorList>
            <person name="Schulz F."/>
            <person name="Roux S."/>
            <person name="Paez-Espino D."/>
            <person name="Jungbluth S."/>
            <person name="Walsh D.A."/>
            <person name="Denef V.J."/>
            <person name="McMahon K.D."/>
            <person name="Konstantinidis K.T."/>
            <person name="Eloe-Fadrosh E.A."/>
            <person name="Kyrpides N.C."/>
            <person name="Woyke T."/>
        </authorList>
    </citation>
    <scope>NUCLEOTIDE SEQUENCE</scope>
    <source>
        <strain evidence="2">GVMAG-S-ERX555967-131</strain>
    </source>
</reference>
<feature type="compositionally biased region" description="Basic and acidic residues" evidence="1">
    <location>
        <begin position="309"/>
        <end position="318"/>
    </location>
</feature>